<organism evidence="1 4">
    <name type="scientific">Rotaria magnacalcarata</name>
    <dbReference type="NCBI Taxonomy" id="392030"/>
    <lineage>
        <taxon>Eukaryota</taxon>
        <taxon>Metazoa</taxon>
        <taxon>Spiralia</taxon>
        <taxon>Gnathifera</taxon>
        <taxon>Rotifera</taxon>
        <taxon>Eurotatoria</taxon>
        <taxon>Bdelloidea</taxon>
        <taxon>Philodinida</taxon>
        <taxon>Philodinidae</taxon>
        <taxon>Rotaria</taxon>
    </lineage>
</organism>
<sequence>MDYINLLPLSVVQKLEEAGIPQDNTIFYQNDRWVYVVGQFIHSNKKYHCQELDSLGPFGVHSVDISFVLSSSKFEYSINKIGQKQLIDGEQIIGSHAPISPITLEKFARSTANIPDEATHFCWLYPPSGAFNHVASNLDSSYELDLLRIGGFAYFIADDNAAKNLRLIRVNSLVLSATNGLTFESPSHWREEYTDQLWAQNRFQPVTLPSLRKRGAHYFAFINPYELLTTGNDNASWMPSQHGAFVYLFNEDHSPHLFDCFFSVADNCLGVSPSDEQRRKY</sequence>
<name>A0A816ND22_9BILA</name>
<gene>
    <name evidence="3" type="ORF">UXM345_LOCUS27508</name>
    <name evidence="1" type="ORF">WKI299_LOCUS7232</name>
    <name evidence="2" type="ORF">XDN619_LOCUS25584</name>
</gene>
<dbReference type="EMBL" id="CAJNRG010011768">
    <property type="protein sequence ID" value="CAF2134973.1"/>
    <property type="molecule type" value="Genomic_DNA"/>
</dbReference>
<protein>
    <submittedName>
        <fullName evidence="1">Uncharacterized protein</fullName>
    </submittedName>
</protein>
<reference evidence="1" key="1">
    <citation type="submission" date="2021-02" db="EMBL/GenBank/DDBJ databases">
        <authorList>
            <person name="Nowell W R."/>
        </authorList>
    </citation>
    <scope>NUCLEOTIDE SEQUENCE</scope>
</reference>
<dbReference type="Proteomes" id="UP000663856">
    <property type="component" value="Unassembled WGS sequence"/>
</dbReference>
<dbReference type="EMBL" id="CAJNRF010002171">
    <property type="protein sequence ID" value="CAF2033893.1"/>
    <property type="molecule type" value="Genomic_DNA"/>
</dbReference>
<evidence type="ECO:0000313" key="3">
    <source>
        <dbReference type="EMBL" id="CAF4192331.1"/>
    </source>
</evidence>
<proteinExistence type="predicted"/>
<evidence type="ECO:0000313" key="2">
    <source>
        <dbReference type="EMBL" id="CAF2134973.1"/>
    </source>
</evidence>
<accession>A0A816ND22</accession>
<evidence type="ECO:0000313" key="4">
    <source>
        <dbReference type="Proteomes" id="UP000663856"/>
    </source>
</evidence>
<evidence type="ECO:0000313" key="1">
    <source>
        <dbReference type="EMBL" id="CAF2033893.1"/>
    </source>
</evidence>
<dbReference type="Proteomes" id="UP000663842">
    <property type="component" value="Unassembled WGS sequence"/>
</dbReference>
<dbReference type="AlphaFoldDB" id="A0A816ND22"/>
<comment type="caution">
    <text evidence="1">The sequence shown here is derived from an EMBL/GenBank/DDBJ whole genome shotgun (WGS) entry which is preliminary data.</text>
</comment>
<dbReference type="EMBL" id="CAJOBF010005960">
    <property type="protein sequence ID" value="CAF4192331.1"/>
    <property type="molecule type" value="Genomic_DNA"/>
</dbReference>
<dbReference type="Proteomes" id="UP000663887">
    <property type="component" value="Unassembled WGS sequence"/>
</dbReference>